<dbReference type="PROSITE" id="PS52029">
    <property type="entry name" value="LD_TPASE"/>
    <property type="match status" value="1"/>
</dbReference>
<dbReference type="EMBL" id="CADCXN010000064">
    <property type="protein sequence ID" value="CAA9891156.1"/>
    <property type="molecule type" value="Genomic_DNA"/>
</dbReference>
<dbReference type="SUPFAM" id="SSF141523">
    <property type="entry name" value="L,D-transpeptidase catalytic domain-like"/>
    <property type="match status" value="1"/>
</dbReference>
<dbReference type="InterPro" id="IPR038063">
    <property type="entry name" value="Transpep_catalytic_dom"/>
</dbReference>
<comment type="pathway">
    <text evidence="1 7">Cell wall biogenesis; peptidoglycan biosynthesis.</text>
</comment>
<keyword evidence="10" id="KW-1185">Reference proteome</keyword>
<dbReference type="AlphaFoldDB" id="A0A8S0XIZ8"/>
<evidence type="ECO:0000256" key="3">
    <source>
        <dbReference type="ARBA" id="ARBA00022679"/>
    </source>
</evidence>
<evidence type="ECO:0000256" key="1">
    <source>
        <dbReference type="ARBA" id="ARBA00004752"/>
    </source>
</evidence>
<feature type="active site" description="Proton donor/acceptor" evidence="7">
    <location>
        <position position="156"/>
    </location>
</feature>
<reference evidence="9 10" key="1">
    <citation type="submission" date="2020-02" db="EMBL/GenBank/DDBJ databases">
        <authorList>
            <person name="Hogendoorn C."/>
        </authorList>
    </citation>
    <scope>NUCLEOTIDE SEQUENCE [LARGE SCALE GENOMIC DNA]</scope>
    <source>
        <strain evidence="9">METHB21</strain>
    </source>
</reference>
<evidence type="ECO:0000256" key="6">
    <source>
        <dbReference type="ARBA" id="ARBA00023316"/>
    </source>
</evidence>
<dbReference type="PANTHER" id="PTHR36699:SF1">
    <property type="entry name" value="L,D-TRANSPEPTIDASE YAFK-RELATED"/>
    <property type="match status" value="1"/>
</dbReference>
<accession>A0A8S0XIZ8</accession>
<evidence type="ECO:0000259" key="8">
    <source>
        <dbReference type="PROSITE" id="PS52029"/>
    </source>
</evidence>
<dbReference type="GO" id="GO:0016740">
    <property type="term" value="F:transferase activity"/>
    <property type="evidence" value="ECO:0007669"/>
    <property type="project" value="UniProtKB-KW"/>
</dbReference>
<evidence type="ECO:0000313" key="10">
    <source>
        <dbReference type="Proteomes" id="UP000494216"/>
    </source>
</evidence>
<dbReference type="GO" id="GO:0008360">
    <property type="term" value="P:regulation of cell shape"/>
    <property type="evidence" value="ECO:0007669"/>
    <property type="project" value="UniProtKB-UniRule"/>
</dbReference>
<gene>
    <name evidence="9" type="ORF">METHB2_350035</name>
</gene>
<comment type="similarity">
    <text evidence="2">Belongs to the YkuD family.</text>
</comment>
<feature type="active site" description="Nucleophile" evidence="7">
    <location>
        <position position="175"/>
    </location>
</feature>
<keyword evidence="4 7" id="KW-0133">Cell shape</keyword>
<name>A0A8S0XIZ8_9GAMM</name>
<comment type="caution">
    <text evidence="9">The sequence shown here is derived from an EMBL/GenBank/DDBJ whole genome shotgun (WGS) entry which is preliminary data.</text>
</comment>
<keyword evidence="3" id="KW-0808">Transferase</keyword>
<dbReference type="Proteomes" id="UP000494216">
    <property type="component" value="Unassembled WGS sequence"/>
</dbReference>
<dbReference type="Pfam" id="PF03734">
    <property type="entry name" value="YkuD"/>
    <property type="match status" value="1"/>
</dbReference>
<feature type="domain" description="L,D-TPase catalytic" evidence="8">
    <location>
        <begin position="42"/>
        <end position="199"/>
    </location>
</feature>
<keyword evidence="6 7" id="KW-0961">Cell wall biogenesis/degradation</keyword>
<evidence type="ECO:0000256" key="4">
    <source>
        <dbReference type="ARBA" id="ARBA00022960"/>
    </source>
</evidence>
<dbReference type="GO" id="GO:0009252">
    <property type="term" value="P:peptidoglycan biosynthetic process"/>
    <property type="evidence" value="ECO:0007669"/>
    <property type="project" value="UniProtKB-KW"/>
</dbReference>
<sequence length="199" mass="22251">MTINLVLKYTIIIIQCNEYMWRIFLLLGCGFFSLVASADNKVWLLVDTTALTIEVKKGNQTIETLNDIAIGRGGAGLKTHRGDNITPFGNYKIGWVGQQSSYRKFFGLTYPSVEDAQNALIQGVIDRATYNNIVTAHRYHQVPPQNTPLGGRIGIHGLGRADAEIHKTMNWTHGCIALTNRQIDHLSQWLDRGTVVKIK</sequence>
<dbReference type="Gene3D" id="2.40.440.10">
    <property type="entry name" value="L,D-transpeptidase catalytic domain-like"/>
    <property type="match status" value="1"/>
</dbReference>
<evidence type="ECO:0000256" key="2">
    <source>
        <dbReference type="ARBA" id="ARBA00005992"/>
    </source>
</evidence>
<keyword evidence="5 7" id="KW-0573">Peptidoglycan synthesis</keyword>
<protein>
    <submittedName>
        <fullName evidence="9">L,D-transpeptidase-like protein</fullName>
    </submittedName>
</protein>
<organism evidence="9 10">
    <name type="scientific">Candidatus Methylobacter favarea</name>
    <dbReference type="NCBI Taxonomy" id="2707345"/>
    <lineage>
        <taxon>Bacteria</taxon>
        <taxon>Pseudomonadati</taxon>
        <taxon>Pseudomonadota</taxon>
        <taxon>Gammaproteobacteria</taxon>
        <taxon>Methylococcales</taxon>
        <taxon>Methylococcaceae</taxon>
        <taxon>Methylobacter</taxon>
    </lineage>
</organism>
<proteinExistence type="inferred from homology"/>
<dbReference type="CDD" id="cd16913">
    <property type="entry name" value="YkuD_like"/>
    <property type="match status" value="1"/>
</dbReference>
<dbReference type="PANTHER" id="PTHR36699">
    <property type="entry name" value="LD-TRANSPEPTIDASE"/>
    <property type="match status" value="1"/>
</dbReference>
<evidence type="ECO:0000256" key="7">
    <source>
        <dbReference type="PROSITE-ProRule" id="PRU01373"/>
    </source>
</evidence>
<dbReference type="GO" id="GO:0071555">
    <property type="term" value="P:cell wall organization"/>
    <property type="evidence" value="ECO:0007669"/>
    <property type="project" value="UniProtKB-UniRule"/>
</dbReference>
<evidence type="ECO:0000313" key="9">
    <source>
        <dbReference type="EMBL" id="CAA9891156.1"/>
    </source>
</evidence>
<dbReference type="GO" id="GO:0004180">
    <property type="term" value="F:carboxypeptidase activity"/>
    <property type="evidence" value="ECO:0007669"/>
    <property type="project" value="UniProtKB-ARBA"/>
</dbReference>
<dbReference type="RefSeq" id="WP_425484255.1">
    <property type="nucleotide sequence ID" value="NZ_CADCXN010000064.1"/>
</dbReference>
<evidence type="ECO:0000256" key="5">
    <source>
        <dbReference type="ARBA" id="ARBA00022984"/>
    </source>
</evidence>
<dbReference type="InterPro" id="IPR005490">
    <property type="entry name" value="LD_TPept_cat_dom"/>
</dbReference>